<evidence type="ECO:0008006" key="3">
    <source>
        <dbReference type="Google" id="ProtNLM"/>
    </source>
</evidence>
<evidence type="ECO:0000313" key="2">
    <source>
        <dbReference type="Proteomes" id="UP000035996"/>
    </source>
</evidence>
<keyword evidence="2" id="KW-1185">Reference proteome</keyword>
<sequence>MELKTQLKQMNFEYPDQVKRVDMDLLLESMLNEIGSTDPELRDEFIFGTFAELVMKDYLTVKQMNIVMTTCLDDQHVFYRIGEKGTDAVFTRSFSILVLALLLEKDRDVPFLTDEDANRAIDCCVRYLQEEQDTRGYVEEKGWAHSIAHGADALAEAIKHRKFGDERVAQCLETIQLCLFKEGVYVDDEDERLLLSLEALLERGVGDAVLVSWIVGIEDELELRFTNEGYSVPFFHTKGNVMQFWKSCYFRLLFLDCCVETRVTIENVVKKWTKKFYG</sequence>
<dbReference type="InterPro" id="IPR021247">
    <property type="entry name" value="DUF2785"/>
</dbReference>
<protein>
    <recommendedName>
        <fullName evidence="3">DUF2785 domain-containing protein</fullName>
    </recommendedName>
</protein>
<dbReference type="EMBL" id="LELK01000001">
    <property type="protein sequence ID" value="KMM39169.1"/>
    <property type="molecule type" value="Genomic_DNA"/>
</dbReference>
<dbReference type="AlphaFoldDB" id="A0A0J6D4E4"/>
<comment type="caution">
    <text evidence="1">The sequence shown here is derived from an EMBL/GenBank/DDBJ whole genome shotgun (WGS) entry which is preliminary data.</text>
</comment>
<reference evidence="1" key="1">
    <citation type="submission" date="2015-06" db="EMBL/GenBank/DDBJ databases">
        <authorList>
            <person name="Liu B."/>
            <person name="Wang J."/>
            <person name="Zhu Y."/>
            <person name="Liu G."/>
            <person name="Chen Q."/>
            <person name="Zheng C."/>
            <person name="Che J."/>
            <person name="Ge C."/>
            <person name="Shi H."/>
            <person name="Pan Z."/>
            <person name="Liu X."/>
        </authorList>
    </citation>
    <scope>NUCLEOTIDE SEQUENCE [LARGE SCALE GENOMIC DNA]</scope>
    <source>
        <strain evidence="1">DSM 16346</strain>
    </source>
</reference>
<dbReference type="STRING" id="157733.AB986_08055"/>
<accession>A0A0J6D4E4</accession>
<dbReference type="OrthoDB" id="7619731at2"/>
<proteinExistence type="predicted"/>
<gene>
    <name evidence="1" type="ORF">AB986_08055</name>
</gene>
<dbReference type="Pfam" id="PF10978">
    <property type="entry name" value="DUF2785"/>
    <property type="match status" value="1"/>
</dbReference>
<name>A0A0J6D4E4_9BACL</name>
<evidence type="ECO:0000313" key="1">
    <source>
        <dbReference type="EMBL" id="KMM39169.1"/>
    </source>
</evidence>
<dbReference type="RefSeq" id="WP_048310339.1">
    <property type="nucleotide sequence ID" value="NZ_CP119526.1"/>
</dbReference>
<organism evidence="1 2">
    <name type="scientific">Guptibacillus hwajinpoensis</name>
    <dbReference type="NCBI Taxonomy" id="208199"/>
    <lineage>
        <taxon>Bacteria</taxon>
        <taxon>Bacillati</taxon>
        <taxon>Bacillota</taxon>
        <taxon>Bacilli</taxon>
        <taxon>Bacillales</taxon>
        <taxon>Guptibacillaceae</taxon>
        <taxon>Guptibacillus</taxon>
    </lineage>
</organism>
<dbReference type="Proteomes" id="UP000035996">
    <property type="component" value="Unassembled WGS sequence"/>
</dbReference>